<accession>A0ABY8HAW1</accession>
<sequence length="516" mass="55187">MTLDPSLATDVESHRVMRQMYDNLVDVDLDTGDPIPGLATDWEASRNHREVTFELRDDVVFHDGTQLTAEVVVANVDRWATTPERVGPSALQHRLPLSFATVFGGFLGEPGCVFEEAVAEDEITVRLVFTAPVFGVVRALTDPAFAITSPDSWAASDAARGASGTLVALAGTGAYRLDNDEVPAGTVRLVRDRNATGSSAAGSSGSADAPNTDEDSSPDVVELVAASAAQERLIGLRTGQLDLFDTVDPGSLRALVQSGAQVLQRDPLSVLYLGFNLQHPVLSSLRVRRAVALSVNRSLLVEQTMLSGSSAAHHFIPPALAAAPEGMQRYDYNLAEAARELEVSGYDGEDLVFTYPVDASRPYLADPQRVFALISEDMASIGLRIVPDPVPWDDGYLAHVSRAGGSSSSSRAFHLLGRNCTYRDPLHVLTSIFDTASGEFGYTNPTVENRLARARTATDGTARQGLIDAITRSIATDLPALPLAFPISALATGPSVNYYPISPVLDEHFARVQLSS</sequence>
<dbReference type="Gene3D" id="3.10.105.10">
    <property type="entry name" value="Dipeptide-binding Protein, Domain 3"/>
    <property type="match status" value="1"/>
</dbReference>
<dbReference type="PANTHER" id="PTHR30290">
    <property type="entry name" value="PERIPLASMIC BINDING COMPONENT OF ABC TRANSPORTER"/>
    <property type="match status" value="1"/>
</dbReference>
<evidence type="ECO:0000256" key="1">
    <source>
        <dbReference type="ARBA" id="ARBA00004196"/>
    </source>
</evidence>
<comment type="similarity">
    <text evidence="2">Belongs to the bacterial solute-binding protein 5 family.</text>
</comment>
<organism evidence="7 8">
    <name type="scientific">Citricoccus muralis</name>
    <dbReference type="NCBI Taxonomy" id="169134"/>
    <lineage>
        <taxon>Bacteria</taxon>
        <taxon>Bacillati</taxon>
        <taxon>Actinomycetota</taxon>
        <taxon>Actinomycetes</taxon>
        <taxon>Micrococcales</taxon>
        <taxon>Micrococcaceae</taxon>
        <taxon>Citricoccus</taxon>
    </lineage>
</organism>
<dbReference type="InterPro" id="IPR030678">
    <property type="entry name" value="Peptide/Ni-bd"/>
</dbReference>
<reference evidence="7 8" key="1">
    <citation type="submission" date="2023-04" db="EMBL/GenBank/DDBJ databases">
        <title>Funneling lignin-derived compounds into biodiesel using alkali-halophilic Citricoccus sp. P2.</title>
        <authorList>
            <person name="Luo C.-B."/>
        </authorList>
    </citation>
    <scope>NUCLEOTIDE SEQUENCE [LARGE SCALE GENOMIC DNA]</scope>
    <source>
        <strain evidence="7 8">P2</strain>
    </source>
</reference>
<evidence type="ECO:0000313" key="7">
    <source>
        <dbReference type="EMBL" id="WFP17717.1"/>
    </source>
</evidence>
<evidence type="ECO:0000256" key="3">
    <source>
        <dbReference type="ARBA" id="ARBA00022448"/>
    </source>
</evidence>
<keyword evidence="8" id="KW-1185">Reference proteome</keyword>
<evidence type="ECO:0000259" key="6">
    <source>
        <dbReference type="Pfam" id="PF00496"/>
    </source>
</evidence>
<feature type="region of interest" description="Disordered" evidence="5">
    <location>
        <begin position="193"/>
        <end position="219"/>
    </location>
</feature>
<proteinExistence type="inferred from homology"/>
<dbReference type="Proteomes" id="UP001219037">
    <property type="component" value="Chromosome"/>
</dbReference>
<dbReference type="EMBL" id="CP121252">
    <property type="protein sequence ID" value="WFP17717.1"/>
    <property type="molecule type" value="Genomic_DNA"/>
</dbReference>
<dbReference type="InterPro" id="IPR039424">
    <property type="entry name" value="SBP_5"/>
</dbReference>
<gene>
    <name evidence="7" type="ORF">P8192_06330</name>
</gene>
<dbReference type="PIRSF" id="PIRSF002741">
    <property type="entry name" value="MppA"/>
    <property type="match status" value="1"/>
</dbReference>
<keyword evidence="3" id="KW-0813">Transport</keyword>
<dbReference type="InterPro" id="IPR000914">
    <property type="entry name" value="SBP_5_dom"/>
</dbReference>
<feature type="domain" description="Solute-binding protein family 5" evidence="6">
    <location>
        <begin position="34"/>
        <end position="396"/>
    </location>
</feature>
<keyword evidence="4" id="KW-0732">Signal</keyword>
<name>A0ABY8HAW1_9MICC</name>
<feature type="compositionally biased region" description="Low complexity" evidence="5">
    <location>
        <begin position="197"/>
        <end position="207"/>
    </location>
</feature>
<dbReference type="SUPFAM" id="SSF53850">
    <property type="entry name" value="Periplasmic binding protein-like II"/>
    <property type="match status" value="1"/>
</dbReference>
<dbReference type="PANTHER" id="PTHR30290:SF10">
    <property type="entry name" value="PERIPLASMIC OLIGOPEPTIDE-BINDING PROTEIN-RELATED"/>
    <property type="match status" value="1"/>
</dbReference>
<dbReference type="Pfam" id="PF00496">
    <property type="entry name" value="SBP_bac_5"/>
    <property type="match status" value="1"/>
</dbReference>
<evidence type="ECO:0000256" key="2">
    <source>
        <dbReference type="ARBA" id="ARBA00005695"/>
    </source>
</evidence>
<evidence type="ECO:0000313" key="8">
    <source>
        <dbReference type="Proteomes" id="UP001219037"/>
    </source>
</evidence>
<comment type="subcellular location">
    <subcellularLocation>
        <location evidence="1">Cell envelope</location>
    </subcellularLocation>
</comment>
<dbReference type="RefSeq" id="WP_278159421.1">
    <property type="nucleotide sequence ID" value="NZ_CP121252.1"/>
</dbReference>
<evidence type="ECO:0000256" key="5">
    <source>
        <dbReference type="SAM" id="MobiDB-lite"/>
    </source>
</evidence>
<dbReference type="Gene3D" id="3.90.76.10">
    <property type="entry name" value="Dipeptide-binding Protein, Domain 1"/>
    <property type="match status" value="1"/>
</dbReference>
<protein>
    <submittedName>
        <fullName evidence="7">ABC transporter substrate-binding protein</fullName>
    </submittedName>
</protein>
<evidence type="ECO:0000256" key="4">
    <source>
        <dbReference type="ARBA" id="ARBA00022729"/>
    </source>
</evidence>
<dbReference type="Gene3D" id="3.40.190.10">
    <property type="entry name" value="Periplasmic binding protein-like II"/>
    <property type="match status" value="1"/>
</dbReference>